<keyword evidence="2" id="KW-1185">Reference proteome</keyword>
<evidence type="ECO:0000313" key="2">
    <source>
        <dbReference type="Proteomes" id="UP001175000"/>
    </source>
</evidence>
<name>A0AA39WLF3_9PEZI</name>
<dbReference type="EMBL" id="JAULSU010000005">
    <property type="protein sequence ID" value="KAK0617564.1"/>
    <property type="molecule type" value="Genomic_DNA"/>
</dbReference>
<comment type="caution">
    <text evidence="1">The sequence shown here is derived from an EMBL/GenBank/DDBJ whole genome shotgun (WGS) entry which is preliminary data.</text>
</comment>
<sequence length="478" mass="51934">MDPLSIAASVAGLLAAGGKFMALLAQISRLSDAPPLCAAVITELTATASVLRQTQILLDDRLQCHAERKSLVLLEHVATALTGLVMAKDELETMLDDLGLIYSADSKVTGIFDRARWMRKESDIQKLVQRLQNHKSSLNLVLTVLQGDSITQLQASVTRLHDLFEEAVLSNAALASKLSRLEGNSTVGCAETVRTSAAQAGDDDSLADDNSVKTISGASQSKDLLHGAQQLQTLFDFDSQLQDSKVYRKLLLVQSDGHSETSITTSHRQKAAASIFSTISLADISNLSQYSLPIFFQEIGNNRWYIHVGKMTDLGGLEIVSTGIKLRVNSLWGRRKECSVKPTDTPSMLKNQVTDNNSSSRVALIYSDASGRLFKLDPDKTFADQGITSKYGRLDVVPSYRAGGGDGDWDGMEVKVAMPITNFKPRPVQDEAAGFEKALAGLRRRIRPGTGMVSNDGEAEAGKVEWKNVNQFERLYGG</sequence>
<evidence type="ECO:0008006" key="3">
    <source>
        <dbReference type="Google" id="ProtNLM"/>
    </source>
</evidence>
<proteinExistence type="predicted"/>
<organism evidence="1 2">
    <name type="scientific">Immersiella caudata</name>
    <dbReference type="NCBI Taxonomy" id="314043"/>
    <lineage>
        <taxon>Eukaryota</taxon>
        <taxon>Fungi</taxon>
        <taxon>Dikarya</taxon>
        <taxon>Ascomycota</taxon>
        <taxon>Pezizomycotina</taxon>
        <taxon>Sordariomycetes</taxon>
        <taxon>Sordariomycetidae</taxon>
        <taxon>Sordariales</taxon>
        <taxon>Lasiosphaeriaceae</taxon>
        <taxon>Immersiella</taxon>
    </lineage>
</organism>
<protein>
    <recommendedName>
        <fullName evidence="3">Fungal N-terminal domain-containing protein</fullName>
    </recommendedName>
</protein>
<accession>A0AA39WLF3</accession>
<dbReference type="Proteomes" id="UP001175000">
    <property type="component" value="Unassembled WGS sequence"/>
</dbReference>
<evidence type="ECO:0000313" key="1">
    <source>
        <dbReference type="EMBL" id="KAK0617564.1"/>
    </source>
</evidence>
<dbReference type="AlphaFoldDB" id="A0AA39WLF3"/>
<gene>
    <name evidence="1" type="ORF">B0T14DRAFT_272883</name>
</gene>
<reference evidence="1" key="1">
    <citation type="submission" date="2023-06" db="EMBL/GenBank/DDBJ databases">
        <title>Genome-scale phylogeny and comparative genomics of the fungal order Sordariales.</title>
        <authorList>
            <consortium name="Lawrence Berkeley National Laboratory"/>
            <person name="Hensen N."/>
            <person name="Bonometti L."/>
            <person name="Westerberg I."/>
            <person name="Brannstrom I.O."/>
            <person name="Guillou S."/>
            <person name="Cros-Aarteil S."/>
            <person name="Calhoun S."/>
            <person name="Haridas S."/>
            <person name="Kuo A."/>
            <person name="Mondo S."/>
            <person name="Pangilinan J."/>
            <person name="Riley R."/>
            <person name="Labutti K."/>
            <person name="Andreopoulos B."/>
            <person name="Lipzen A."/>
            <person name="Chen C."/>
            <person name="Yanf M."/>
            <person name="Daum C."/>
            <person name="Ng V."/>
            <person name="Clum A."/>
            <person name="Steindorff A."/>
            <person name="Ohm R."/>
            <person name="Martin F."/>
            <person name="Silar P."/>
            <person name="Natvig D."/>
            <person name="Lalanne C."/>
            <person name="Gautier V."/>
            <person name="Ament-Velasquez S.L."/>
            <person name="Kruys A."/>
            <person name="Hutchinson M.I."/>
            <person name="Powell A.J."/>
            <person name="Barry K."/>
            <person name="Miller A.N."/>
            <person name="Grigoriev I.V."/>
            <person name="Debuchy R."/>
            <person name="Gladieux P."/>
            <person name="Thoren M.H."/>
            <person name="Johannesson H."/>
        </authorList>
    </citation>
    <scope>NUCLEOTIDE SEQUENCE</scope>
    <source>
        <strain evidence="1">CBS 606.72</strain>
    </source>
</reference>